<feature type="compositionally biased region" description="Polar residues" evidence="2">
    <location>
        <begin position="85"/>
        <end position="97"/>
    </location>
</feature>
<dbReference type="GO" id="GO:0051028">
    <property type="term" value="P:mRNA transport"/>
    <property type="evidence" value="ECO:0007669"/>
    <property type="project" value="TreeGrafter"/>
</dbReference>
<feature type="compositionally biased region" description="Basic residues" evidence="2">
    <location>
        <begin position="978"/>
        <end position="987"/>
    </location>
</feature>
<dbReference type="GO" id="GO:0048170">
    <property type="term" value="P:positive regulation of long-term neuronal synaptic plasticity"/>
    <property type="evidence" value="ECO:0007669"/>
    <property type="project" value="TreeGrafter"/>
</dbReference>
<feature type="region of interest" description="Disordered" evidence="2">
    <location>
        <begin position="280"/>
        <end position="300"/>
    </location>
</feature>
<protein>
    <recommendedName>
        <fullName evidence="3">Agenet-like domain-containing protein</fullName>
    </recommendedName>
</protein>
<feature type="region of interest" description="Disordered" evidence="2">
    <location>
        <begin position="743"/>
        <end position="769"/>
    </location>
</feature>
<dbReference type="Proteomes" id="UP000290809">
    <property type="component" value="Unassembled WGS sequence"/>
</dbReference>
<dbReference type="AlphaFoldDB" id="A0A430QBL7"/>
<feature type="region of interest" description="Disordered" evidence="2">
    <location>
        <begin position="838"/>
        <end position="987"/>
    </location>
</feature>
<feature type="domain" description="Agenet-like" evidence="3">
    <location>
        <begin position="291"/>
        <end position="352"/>
    </location>
</feature>
<dbReference type="GO" id="GO:0003730">
    <property type="term" value="F:mRNA 3'-UTR binding"/>
    <property type="evidence" value="ECO:0007669"/>
    <property type="project" value="TreeGrafter"/>
</dbReference>
<dbReference type="GO" id="GO:0043005">
    <property type="term" value="C:neuron projection"/>
    <property type="evidence" value="ECO:0007669"/>
    <property type="project" value="TreeGrafter"/>
</dbReference>
<dbReference type="GO" id="GO:0010494">
    <property type="term" value="C:cytoplasmic stress granule"/>
    <property type="evidence" value="ECO:0007669"/>
    <property type="project" value="TreeGrafter"/>
</dbReference>
<feature type="compositionally biased region" description="Polar residues" evidence="2">
    <location>
        <begin position="908"/>
        <end position="937"/>
    </location>
</feature>
<dbReference type="PANTHER" id="PTHR10603">
    <property type="entry name" value="FRAGILE X MENTAL RETARDATION SYNDROME-RELATED PROTEIN"/>
    <property type="match status" value="1"/>
</dbReference>
<feature type="compositionally biased region" description="Polar residues" evidence="2">
    <location>
        <begin position="286"/>
        <end position="298"/>
    </location>
</feature>
<evidence type="ECO:0000259" key="3">
    <source>
        <dbReference type="PROSITE" id="PS51641"/>
    </source>
</evidence>
<dbReference type="GO" id="GO:0005634">
    <property type="term" value="C:nucleus"/>
    <property type="evidence" value="ECO:0007669"/>
    <property type="project" value="TreeGrafter"/>
</dbReference>
<dbReference type="PANTHER" id="PTHR10603:SF7">
    <property type="entry name" value="FRAGILE X MESSENGER RIBONUCLEOPROTEIN 1 HOMOLOG"/>
    <property type="match status" value="1"/>
</dbReference>
<dbReference type="GO" id="GO:0043488">
    <property type="term" value="P:regulation of mRNA stability"/>
    <property type="evidence" value="ECO:0007669"/>
    <property type="project" value="TreeGrafter"/>
</dbReference>
<dbReference type="EMBL" id="QMKO01002035">
    <property type="protein sequence ID" value="RTG85108.1"/>
    <property type="molecule type" value="Genomic_DNA"/>
</dbReference>
<dbReference type="GO" id="GO:0048513">
    <property type="term" value="P:animal organ development"/>
    <property type="evidence" value="ECO:0007669"/>
    <property type="project" value="TreeGrafter"/>
</dbReference>
<evidence type="ECO:0000256" key="2">
    <source>
        <dbReference type="SAM" id="MobiDB-lite"/>
    </source>
</evidence>
<dbReference type="InterPro" id="IPR036612">
    <property type="entry name" value="KH_dom_type_1_sf"/>
</dbReference>
<sequence>ALLVGIEKTVCTIRYTANHCTIKVGLSELQLAPNAFSINDKLDVQSGSSENEETSHNSNHNFSLRDPVEVWLDSGSTAKKKSTADVESSDSVETMSSGPPGAWWPGRVLTIQGGFAHVEVAAPLQEYTGVEDKPTAHAMPHLIGLGSVVLPYRSTLVKVTEIRVPWNGKFSCDHTEDRSQAGTLTSGFIKDNLVESNNLLIPGILHRHSICIPAYLYRFHCTIKVGLSELQLAPNAFSINDKLDVQSGSSENEETSHNSNHNFSLRDPVEVWLDSGSTAKKKSTADVESSDSVETMSSGPPGAWWPGRVLTIQGGFAHVEVAAPLQEYTGVEDKPTAHAMPHLIGLGSVVLPYRSTLVKVTEIRVPWNGKFSCDHTEDRSQAGTLTSGFIKDNLVESNNLLIPGILHRHSICIPAYLYRLAANPESHSTLAKFCSAPCLIQCDSEPFLPGTIAKLILGDKEGSNGSGRHTPVHADYGSMSPSLCLSTYTWPSPSLISQAAMMNVPYIAGTLSPAGITDPNILLTGLPGANGPLVLLHIWSGSSEAIRRATFLELGHIRLLAVRFHLLRNLSKGETGDLELSNSGELDVEDGDAPAIHCKPISMPATVSSDKQASGGMIIGYECRFRILPHLIGLAIGHRGATIQEARGIPGVRAVDLLFDGIVHVEAETIEACHAVRNLLDFTEVEIPVQPRLASRLIGSKGMNIRKLAEAAGVRRAKLLDPFARKRRLMAQRQSHCPVRVDLERGGSVTDGDVHEDTSNGEETDNGNEKLSVNLDGYLNDDKNSGGIVDLSPAFSLVGTRSSVAKMRLLLEFQADNWNELDELEEARRSLFSQLRQTNQLNHQSDSVSPTRISNGRPSRGGGNFGRNRTVGRGRRQPESFVPEQSLDDKEVSHPPNAHGQHLRGKNTHQSDAPNSNMKNRQPSVNDSYSCYSNGVMSTGDHGNPQADNKAIKNDNLGANNVNDDQTSKQNNGTSRRSQNHNKARAS</sequence>
<gene>
    <name evidence="4" type="ORF">DC041_0004186</name>
</gene>
<feature type="compositionally biased region" description="Polar residues" evidence="2">
    <location>
        <begin position="957"/>
        <end position="977"/>
    </location>
</feature>
<dbReference type="PROSITE" id="PS51641">
    <property type="entry name" value="AGENET_LIKE"/>
    <property type="match status" value="2"/>
</dbReference>
<feature type="region of interest" description="Disordered" evidence="2">
    <location>
        <begin position="79"/>
        <end position="99"/>
    </location>
</feature>
<evidence type="ECO:0000313" key="4">
    <source>
        <dbReference type="EMBL" id="RTG85108.1"/>
    </source>
</evidence>
<reference evidence="4 5" key="1">
    <citation type="journal article" date="2019" name="PLoS Pathog.">
        <title>Genome sequence of the bovine parasite Schistosoma bovis Tanzania.</title>
        <authorList>
            <person name="Oey H."/>
            <person name="Zakrzewski M."/>
            <person name="Gobert G."/>
            <person name="Gravermann K."/>
            <person name="Stoye J."/>
            <person name="Jones M."/>
            <person name="Mcmanus D."/>
            <person name="Krause L."/>
        </authorList>
    </citation>
    <scope>NUCLEOTIDE SEQUENCE [LARGE SCALE GENOMIC DNA]</scope>
    <source>
        <strain evidence="4 5">TAN1997</strain>
    </source>
</reference>
<dbReference type="GO" id="GO:0045182">
    <property type="term" value="F:translation regulator activity"/>
    <property type="evidence" value="ECO:0007669"/>
    <property type="project" value="TreeGrafter"/>
</dbReference>
<evidence type="ECO:0000313" key="5">
    <source>
        <dbReference type="Proteomes" id="UP000290809"/>
    </source>
</evidence>
<feature type="compositionally biased region" description="Polar residues" evidence="2">
    <location>
        <begin position="838"/>
        <end position="857"/>
    </location>
</feature>
<feature type="domain" description="Agenet-like" evidence="3">
    <location>
        <begin position="90"/>
        <end position="151"/>
    </location>
</feature>
<dbReference type="InterPro" id="IPR040148">
    <property type="entry name" value="FMR1"/>
</dbReference>
<dbReference type="GO" id="GO:0098793">
    <property type="term" value="C:presynapse"/>
    <property type="evidence" value="ECO:0007669"/>
    <property type="project" value="GOC"/>
</dbReference>
<keyword evidence="1" id="KW-0694">RNA-binding</keyword>
<dbReference type="Gene3D" id="3.30.1370.10">
    <property type="entry name" value="K Homology domain, type 1"/>
    <property type="match status" value="1"/>
</dbReference>
<dbReference type="GO" id="GO:0099577">
    <property type="term" value="P:regulation of translation at presynapse, modulating synaptic transmission"/>
    <property type="evidence" value="ECO:0007669"/>
    <property type="project" value="TreeGrafter"/>
</dbReference>
<proteinExistence type="predicted"/>
<feature type="non-terminal residue" evidence="4">
    <location>
        <position position="1"/>
    </location>
</feature>
<dbReference type="GO" id="GO:0045727">
    <property type="term" value="P:positive regulation of translation"/>
    <property type="evidence" value="ECO:0007669"/>
    <property type="project" value="TreeGrafter"/>
</dbReference>
<dbReference type="CDD" id="cd22426">
    <property type="entry name" value="KH_I_FMR1_FXR_rpt2"/>
    <property type="match status" value="1"/>
</dbReference>
<dbReference type="InterPro" id="IPR041560">
    <property type="entry name" value="Tudor_FRM1"/>
</dbReference>
<dbReference type="PROSITE" id="PS50084">
    <property type="entry name" value="KH_TYPE_1"/>
    <property type="match status" value="1"/>
</dbReference>
<evidence type="ECO:0000256" key="1">
    <source>
        <dbReference type="PROSITE-ProRule" id="PRU00117"/>
    </source>
</evidence>
<organism evidence="4 5">
    <name type="scientific">Schistosoma bovis</name>
    <name type="common">Blood fluke</name>
    <dbReference type="NCBI Taxonomy" id="6184"/>
    <lineage>
        <taxon>Eukaryota</taxon>
        <taxon>Metazoa</taxon>
        <taxon>Spiralia</taxon>
        <taxon>Lophotrochozoa</taxon>
        <taxon>Platyhelminthes</taxon>
        <taxon>Trematoda</taxon>
        <taxon>Digenea</taxon>
        <taxon>Strigeidida</taxon>
        <taxon>Schistosomatoidea</taxon>
        <taxon>Schistosomatidae</taxon>
        <taxon>Schistosoma</taxon>
    </lineage>
</organism>
<keyword evidence="5" id="KW-1185">Reference proteome</keyword>
<name>A0A430QBL7_SCHBO</name>
<accession>A0A430QBL7</accession>
<comment type="caution">
    <text evidence="4">The sequence shown here is derived from an EMBL/GenBank/DDBJ whole genome shotgun (WGS) entry which is preliminary data.</text>
</comment>